<dbReference type="Pfam" id="PF20421">
    <property type="entry name" value="DHR-2_Lobe_C"/>
    <property type="match status" value="1"/>
</dbReference>
<dbReference type="AlphaFoldDB" id="A0A7S1XJ45"/>
<dbReference type="EMBL" id="HBGJ01001364">
    <property type="protein sequence ID" value="CAD9242609.1"/>
    <property type="molecule type" value="Transcribed_RNA"/>
</dbReference>
<gene>
    <name evidence="2" type="ORF">PPAR1163_LOCUS952</name>
</gene>
<name>A0A7S1XJ45_9STRA</name>
<protein>
    <recommendedName>
        <fullName evidence="1">DOCKER Lobe C domain-containing protein</fullName>
    </recommendedName>
</protein>
<sequence length="158" mass="17841">MRMELAKPPNQVDKQALMRLVGGSVIPQVNGGAMEIAECFLSRVNMQTQEMHLMSDPEKLAKRRAALAGEMLTFLTLCRELVYRTRHVLHITAAMLAREPVEGDDGELAQENGELTWQREVEKGLENMKAFMKPMVLQFDVPGAEEFFGDKQRSALHL</sequence>
<dbReference type="InterPro" id="IPR046773">
    <property type="entry name" value="DOCKER_Lobe_C"/>
</dbReference>
<dbReference type="InterPro" id="IPR043162">
    <property type="entry name" value="DOCK_C_lobe_C"/>
</dbReference>
<proteinExistence type="predicted"/>
<accession>A0A7S1XJ45</accession>
<reference evidence="2" key="1">
    <citation type="submission" date="2021-01" db="EMBL/GenBank/DDBJ databases">
        <authorList>
            <person name="Corre E."/>
            <person name="Pelletier E."/>
            <person name="Niang G."/>
            <person name="Scheremetjew M."/>
            <person name="Finn R."/>
            <person name="Kale V."/>
            <person name="Holt S."/>
            <person name="Cochrane G."/>
            <person name="Meng A."/>
            <person name="Brown T."/>
            <person name="Cohen L."/>
        </authorList>
    </citation>
    <scope>NUCLEOTIDE SEQUENCE</scope>
    <source>
        <strain evidence="2">CCMP2877</strain>
    </source>
</reference>
<feature type="domain" description="DOCKER Lobe C" evidence="1">
    <location>
        <begin position="11"/>
        <end position="80"/>
    </location>
</feature>
<evidence type="ECO:0000259" key="1">
    <source>
        <dbReference type="Pfam" id="PF20421"/>
    </source>
</evidence>
<evidence type="ECO:0000313" key="2">
    <source>
        <dbReference type="EMBL" id="CAD9242609.1"/>
    </source>
</evidence>
<dbReference type="Gene3D" id="1.20.58.740">
    <property type="match status" value="1"/>
</dbReference>
<organism evidence="2">
    <name type="scientific">Phaeomonas parva</name>
    <dbReference type="NCBI Taxonomy" id="124430"/>
    <lineage>
        <taxon>Eukaryota</taxon>
        <taxon>Sar</taxon>
        <taxon>Stramenopiles</taxon>
        <taxon>Ochrophyta</taxon>
        <taxon>Pinguiophyceae</taxon>
        <taxon>Pinguiochrysidales</taxon>
        <taxon>Pinguiochrysidaceae</taxon>
        <taxon>Phaeomonas</taxon>
    </lineage>
</organism>